<accession>A0A9P0C5A6</accession>
<feature type="region of interest" description="Disordered" evidence="1">
    <location>
        <begin position="75"/>
        <end position="100"/>
    </location>
</feature>
<dbReference type="Proteomes" id="UP001152759">
    <property type="component" value="Chromosome 4"/>
</dbReference>
<feature type="transmembrane region" description="Helical" evidence="2">
    <location>
        <begin position="109"/>
        <end position="131"/>
    </location>
</feature>
<dbReference type="EMBL" id="OU963865">
    <property type="protein sequence ID" value="CAH0771020.1"/>
    <property type="molecule type" value="Genomic_DNA"/>
</dbReference>
<sequence>MSGRRSSSGSLHSENNDYLVSVLDRPPPYAPTTDAKVSLDDNSHIPSAPSYGFAPDSNMESKATGQYYNERLNNTVTAPGAEPPPPYDSHNKAKGSGNKQEKSCARRTATYAGAALALFGFLMCICLVAFFPMTMGFDNTFEESHDKAAKMFAIFGLGMVCCVFGCIIAACGSGTRYPTRRIIIVRGDDDSV</sequence>
<feature type="transmembrane region" description="Helical" evidence="2">
    <location>
        <begin position="151"/>
        <end position="171"/>
    </location>
</feature>
<dbReference type="AlphaFoldDB" id="A0A9P0C5A6"/>
<proteinExistence type="predicted"/>
<evidence type="ECO:0000313" key="3">
    <source>
        <dbReference type="EMBL" id="CAH0771020.1"/>
    </source>
</evidence>
<evidence type="ECO:0000256" key="1">
    <source>
        <dbReference type="SAM" id="MobiDB-lite"/>
    </source>
</evidence>
<keyword evidence="2" id="KW-0472">Membrane</keyword>
<protein>
    <submittedName>
        <fullName evidence="3">Uncharacterized protein</fullName>
    </submittedName>
</protein>
<keyword evidence="4" id="KW-1185">Reference proteome</keyword>
<name>A0A9P0C5A6_BEMTA</name>
<organism evidence="3 4">
    <name type="scientific">Bemisia tabaci</name>
    <name type="common">Sweetpotato whitefly</name>
    <name type="synonym">Aleurodes tabaci</name>
    <dbReference type="NCBI Taxonomy" id="7038"/>
    <lineage>
        <taxon>Eukaryota</taxon>
        <taxon>Metazoa</taxon>
        <taxon>Ecdysozoa</taxon>
        <taxon>Arthropoda</taxon>
        <taxon>Hexapoda</taxon>
        <taxon>Insecta</taxon>
        <taxon>Pterygota</taxon>
        <taxon>Neoptera</taxon>
        <taxon>Paraneoptera</taxon>
        <taxon>Hemiptera</taxon>
        <taxon>Sternorrhyncha</taxon>
        <taxon>Aleyrodoidea</taxon>
        <taxon>Aleyrodidae</taxon>
        <taxon>Aleyrodinae</taxon>
        <taxon>Bemisia</taxon>
    </lineage>
</organism>
<reference evidence="3" key="1">
    <citation type="submission" date="2021-12" db="EMBL/GenBank/DDBJ databases">
        <authorList>
            <person name="King R."/>
        </authorList>
    </citation>
    <scope>NUCLEOTIDE SEQUENCE</scope>
</reference>
<evidence type="ECO:0000313" key="4">
    <source>
        <dbReference type="Proteomes" id="UP001152759"/>
    </source>
</evidence>
<feature type="compositionally biased region" description="Low complexity" evidence="1">
    <location>
        <begin position="1"/>
        <end position="10"/>
    </location>
</feature>
<feature type="region of interest" description="Disordered" evidence="1">
    <location>
        <begin position="1"/>
        <end position="58"/>
    </location>
</feature>
<keyword evidence="2" id="KW-1133">Transmembrane helix</keyword>
<keyword evidence="2" id="KW-0812">Transmembrane</keyword>
<gene>
    <name evidence="3" type="ORF">BEMITA_LOCUS7817</name>
</gene>
<evidence type="ECO:0000256" key="2">
    <source>
        <dbReference type="SAM" id="Phobius"/>
    </source>
</evidence>